<dbReference type="RefSeq" id="WP_080671825.1">
    <property type="nucleotide sequence ID" value="NZ_CP050085.1"/>
</dbReference>
<dbReference type="GeneID" id="61422691"/>
<accession>A0A1C9I3G9</accession>
<reference evidence="1" key="2">
    <citation type="journal article" date="2016" name="Front. Microbiol.">
        <title>The Regulatory Protein RosR Affects Rhizobium leguminosarum bv. trifolii Protein Profiles, Cell Surface Properties, and Symbiosis with Clover.</title>
        <authorList>
            <person name="Rachwal K."/>
            <person name="Boguszewska A."/>
            <person name="Kopcinska J."/>
            <person name="Karas M."/>
            <person name="Tchorzewski M."/>
            <person name="Janczarek M."/>
        </authorList>
    </citation>
    <scope>NUCLEOTIDE SEQUENCE</scope>
    <source>
        <strain evidence="1">Rt24.2</strain>
    </source>
</reference>
<organism evidence="1">
    <name type="scientific">Rhizobium leguminosarum bv. trifolii</name>
    <dbReference type="NCBI Taxonomy" id="386"/>
    <lineage>
        <taxon>Bacteria</taxon>
        <taxon>Pseudomonadati</taxon>
        <taxon>Pseudomonadota</taxon>
        <taxon>Alphaproteobacteria</taxon>
        <taxon>Hyphomicrobiales</taxon>
        <taxon>Rhizobiaceae</taxon>
        <taxon>Rhizobium/Agrobacterium group</taxon>
        <taxon>Rhizobium</taxon>
    </lineage>
</organism>
<dbReference type="AlphaFoldDB" id="A0A1C9I3G9"/>
<proteinExistence type="predicted"/>
<dbReference type="Pfam" id="PF15593">
    <property type="entry name" value="Imm42"/>
    <property type="match status" value="1"/>
</dbReference>
<dbReference type="InterPro" id="IPR028958">
    <property type="entry name" value="Imm42"/>
</dbReference>
<name>A0A1C9I3G9_RHILT</name>
<sequence>MIVGDRTAFAIESEITKAFPSISQRALGSFVLHIRGRTFGVQEPDASMLGHSFHEVNDRLRRRGTHCIPVLADIDAAQIADAYLDAIFRETTRTDYFGLSREEFTEAIHTSAVTWAPDGDEAFDDGSYVLQLDVGNKVRLIAFINTDSPEDVGATLSEEWLDAGLFYGVLSRWSELFAAEWAEKSS</sequence>
<dbReference type="EMBL" id="KX491170">
    <property type="protein sequence ID" value="AOO93534.1"/>
    <property type="molecule type" value="Genomic_DNA"/>
</dbReference>
<reference evidence="1" key="1">
    <citation type="journal article" date="2015" name="BMC Genomics">
        <title>Transcriptome profiling of a Rhizobium leguminosarum bv. trifolii rosR mutant reveals the role of the transcriptional regulator RosR in motility, synthesis of cell-surface components, and other cellular processes.</title>
        <authorList>
            <person name="Rachwal K."/>
            <person name="Matczynska E."/>
            <person name="Janczarek M."/>
        </authorList>
    </citation>
    <scope>NUCLEOTIDE SEQUENCE</scope>
    <source>
        <strain evidence="1">Rt24.2</strain>
    </source>
</reference>
<evidence type="ECO:0000313" key="1">
    <source>
        <dbReference type="EMBL" id="AOO93534.1"/>
    </source>
</evidence>
<protein>
    <submittedName>
        <fullName evidence="1">Uncharacterized protein</fullName>
    </submittedName>
</protein>